<dbReference type="FunFam" id="3.30.565.10:FF:000006">
    <property type="entry name" value="Sensor histidine kinase WalK"/>
    <property type="match status" value="1"/>
</dbReference>
<protein>
    <recommendedName>
        <fullName evidence="2">histidine kinase</fullName>
        <ecNumber evidence="2">2.7.13.3</ecNumber>
    </recommendedName>
</protein>
<dbReference type="EMBL" id="PVTE01000037">
    <property type="protein sequence ID" value="PRY25615.1"/>
    <property type="molecule type" value="Genomic_DNA"/>
</dbReference>
<keyword evidence="5" id="KW-0418">Kinase</keyword>
<dbReference type="GO" id="GO:0000155">
    <property type="term" value="F:phosphorelay sensor kinase activity"/>
    <property type="evidence" value="ECO:0007669"/>
    <property type="project" value="InterPro"/>
</dbReference>
<keyword evidence="4" id="KW-0808">Transferase</keyword>
<feature type="domain" description="PAS" evidence="7">
    <location>
        <begin position="20"/>
        <end position="84"/>
    </location>
</feature>
<dbReference type="SMART" id="SM00086">
    <property type="entry name" value="PAC"/>
    <property type="match status" value="3"/>
</dbReference>
<gene>
    <name evidence="9" type="ORF">CLV58_13716</name>
</gene>
<dbReference type="Proteomes" id="UP000238375">
    <property type="component" value="Unassembled WGS sequence"/>
</dbReference>
<dbReference type="InterPro" id="IPR000014">
    <property type="entry name" value="PAS"/>
</dbReference>
<feature type="domain" description="PAC" evidence="8">
    <location>
        <begin position="352"/>
        <end position="405"/>
    </location>
</feature>
<dbReference type="SUPFAM" id="SSF55785">
    <property type="entry name" value="PYP-like sensor domain (PAS domain)"/>
    <property type="match status" value="4"/>
</dbReference>
<dbReference type="InterPro" id="IPR003661">
    <property type="entry name" value="HisK_dim/P_dom"/>
</dbReference>
<accession>A0A2T0RWP7</accession>
<dbReference type="Pfam" id="PF02518">
    <property type="entry name" value="HATPase_c"/>
    <property type="match status" value="1"/>
</dbReference>
<dbReference type="SMART" id="SM00091">
    <property type="entry name" value="PAS"/>
    <property type="match status" value="4"/>
</dbReference>
<name>A0A2T0RWP7_9BACT</name>
<dbReference type="Gene3D" id="2.10.70.100">
    <property type="match status" value="1"/>
</dbReference>
<feature type="domain" description="PAC" evidence="8">
    <location>
        <begin position="479"/>
        <end position="531"/>
    </location>
</feature>
<evidence type="ECO:0000256" key="2">
    <source>
        <dbReference type="ARBA" id="ARBA00012438"/>
    </source>
</evidence>
<dbReference type="Pfam" id="PF08448">
    <property type="entry name" value="PAS_4"/>
    <property type="match status" value="1"/>
</dbReference>
<dbReference type="InterPro" id="IPR000700">
    <property type="entry name" value="PAS-assoc_C"/>
</dbReference>
<evidence type="ECO:0000313" key="10">
    <source>
        <dbReference type="Proteomes" id="UP000238375"/>
    </source>
</evidence>
<dbReference type="NCBIfam" id="TIGR00229">
    <property type="entry name" value="sensory_box"/>
    <property type="match status" value="2"/>
</dbReference>
<dbReference type="PRINTS" id="PR00344">
    <property type="entry name" value="BCTRLSENSOR"/>
</dbReference>
<dbReference type="OrthoDB" id="9124519at2"/>
<dbReference type="Pfam" id="PF08447">
    <property type="entry name" value="PAS_3"/>
    <property type="match status" value="3"/>
</dbReference>
<dbReference type="CDD" id="cd00082">
    <property type="entry name" value="HisKA"/>
    <property type="match status" value="1"/>
</dbReference>
<dbReference type="Gene3D" id="3.30.565.10">
    <property type="entry name" value="Histidine kinase-like ATPase, C-terminal domain"/>
    <property type="match status" value="1"/>
</dbReference>
<dbReference type="InterPro" id="IPR013656">
    <property type="entry name" value="PAS_4"/>
</dbReference>
<dbReference type="PROSITE" id="PS50109">
    <property type="entry name" value="HIS_KIN"/>
    <property type="match status" value="1"/>
</dbReference>
<dbReference type="InterPro" id="IPR001610">
    <property type="entry name" value="PAC"/>
</dbReference>
<evidence type="ECO:0000259" key="6">
    <source>
        <dbReference type="PROSITE" id="PS50109"/>
    </source>
</evidence>
<proteinExistence type="predicted"/>
<dbReference type="EC" id="2.7.13.3" evidence="2"/>
<evidence type="ECO:0000259" key="8">
    <source>
        <dbReference type="PROSITE" id="PS50113"/>
    </source>
</evidence>
<dbReference type="RefSeq" id="WP_106140675.1">
    <property type="nucleotide sequence ID" value="NZ_PVTE01000037.1"/>
</dbReference>
<dbReference type="SMART" id="SM00388">
    <property type="entry name" value="HisKA"/>
    <property type="match status" value="1"/>
</dbReference>
<evidence type="ECO:0000256" key="3">
    <source>
        <dbReference type="ARBA" id="ARBA00022553"/>
    </source>
</evidence>
<dbReference type="FunFam" id="3.30.450.20:FF:000099">
    <property type="entry name" value="Sensory box sensor histidine kinase"/>
    <property type="match status" value="1"/>
</dbReference>
<dbReference type="InterPro" id="IPR035965">
    <property type="entry name" value="PAS-like_dom_sf"/>
</dbReference>
<sequence length="787" mass="89010">MNDTFDLFAQSPERLDANVVFQAAGLGFWEFDPATSMITWDDRTGRLFGLTRENQLPYARFIAHIHSDDVDRVHTAIQQALNTHHGEGSFDQTYRTIGERETRSRRIRFMGRSSVDETRQITRLAGVAFNLPDESQPDTQWQRDPHEPFQQLVEQAPAAMALFSGPQLTVTVANKPMLRYWDRTSEQVLNRPLLDALPSAFGQTIYESVRAVLTTGEPAVLSELAVSVPRHEGPEHLYISLSLEPFRDAAGTITGVLAVGHDVTELVTSRQLVEARRIELMAAVDAAEISIWSLNVQTEQFRSNDRMKTLFGIPNTAEASIRFFFDRIVEEDRQRMLDSFMHALQYESGGRCEIQYSILHAVTGQKRTIRSRGQTQFDSEGIAQRFSCIAQDITVRQQAEEALRTSETRFRTLANSIDHLAWIANADGSVAWYNQRWYDYAGTDSRHKKGWGWQYVYHPDHVDRVVAFVTKAWQQGEPFELTAPIRRHDGVYRWFLIRGYPIRDAEGNVQQWIGSNTDIDEQKQVEASLEAQVRDRTAQLQVLVQNLQRSNENLRQFAYIASHDLQEPLRKIQQFGDLLKSEYNDQLGSGTAYLDRMQLAASRMSTLIRDLLSYSRIAIQPDSIQLVSLRQVIDDAIADLSLLADEADSTFRIEPLPTISGDASQLGQLFQNLLSNALKFHRPGVQPVVTITCVTVPADALPDSARSVRVADAYYRIDVSDNGIGFDEKYLDRIFQVFQRLHTRSEYAGTGIGLAICSKVVANHGGAIIARSQPGQGSTFSIYFPRD</sequence>
<dbReference type="InterPro" id="IPR003594">
    <property type="entry name" value="HATPase_dom"/>
</dbReference>
<evidence type="ECO:0000256" key="1">
    <source>
        <dbReference type="ARBA" id="ARBA00000085"/>
    </source>
</evidence>
<dbReference type="PANTHER" id="PTHR43304">
    <property type="entry name" value="PHYTOCHROME-LIKE PROTEIN CPH1"/>
    <property type="match status" value="1"/>
</dbReference>
<dbReference type="PANTHER" id="PTHR43304:SF1">
    <property type="entry name" value="PAC DOMAIN-CONTAINING PROTEIN"/>
    <property type="match status" value="1"/>
</dbReference>
<keyword evidence="3" id="KW-0597">Phosphoprotein</keyword>
<dbReference type="PROSITE" id="PS50113">
    <property type="entry name" value="PAC"/>
    <property type="match status" value="3"/>
</dbReference>
<feature type="domain" description="Histidine kinase" evidence="6">
    <location>
        <begin position="560"/>
        <end position="787"/>
    </location>
</feature>
<dbReference type="Gene3D" id="3.30.450.20">
    <property type="entry name" value="PAS domain"/>
    <property type="match status" value="4"/>
</dbReference>
<dbReference type="AlphaFoldDB" id="A0A2T0RWP7"/>
<comment type="caution">
    <text evidence="9">The sequence shown here is derived from an EMBL/GenBank/DDBJ whole genome shotgun (WGS) entry which is preliminary data.</text>
</comment>
<keyword evidence="10" id="KW-1185">Reference proteome</keyword>
<dbReference type="InterPro" id="IPR013655">
    <property type="entry name" value="PAS_fold_3"/>
</dbReference>
<feature type="domain" description="PAC" evidence="8">
    <location>
        <begin position="222"/>
        <end position="275"/>
    </location>
</feature>
<evidence type="ECO:0000256" key="5">
    <source>
        <dbReference type="ARBA" id="ARBA00022777"/>
    </source>
</evidence>
<dbReference type="InterPro" id="IPR036890">
    <property type="entry name" value="HATPase_C_sf"/>
</dbReference>
<evidence type="ECO:0000256" key="4">
    <source>
        <dbReference type="ARBA" id="ARBA00022679"/>
    </source>
</evidence>
<dbReference type="CDD" id="cd00130">
    <property type="entry name" value="PAS"/>
    <property type="match status" value="1"/>
</dbReference>
<dbReference type="InterPro" id="IPR052162">
    <property type="entry name" value="Sensor_kinase/Photoreceptor"/>
</dbReference>
<organism evidence="9 10">
    <name type="scientific">Spirosoma oryzae</name>
    <dbReference type="NCBI Taxonomy" id="1469603"/>
    <lineage>
        <taxon>Bacteria</taxon>
        <taxon>Pseudomonadati</taxon>
        <taxon>Bacteroidota</taxon>
        <taxon>Cytophagia</taxon>
        <taxon>Cytophagales</taxon>
        <taxon>Cytophagaceae</taxon>
        <taxon>Spirosoma</taxon>
    </lineage>
</organism>
<dbReference type="InterPro" id="IPR005467">
    <property type="entry name" value="His_kinase_dom"/>
</dbReference>
<dbReference type="InterPro" id="IPR036097">
    <property type="entry name" value="HisK_dim/P_sf"/>
</dbReference>
<reference evidence="9 10" key="1">
    <citation type="submission" date="2018-03" db="EMBL/GenBank/DDBJ databases">
        <title>Genomic Encyclopedia of Archaeal and Bacterial Type Strains, Phase II (KMG-II): from individual species to whole genera.</title>
        <authorList>
            <person name="Goeker M."/>
        </authorList>
    </citation>
    <scope>NUCLEOTIDE SEQUENCE [LARGE SCALE GENOMIC DNA]</scope>
    <source>
        <strain evidence="9 10">DSM 28354</strain>
    </source>
</reference>
<evidence type="ECO:0000313" key="9">
    <source>
        <dbReference type="EMBL" id="PRY25615.1"/>
    </source>
</evidence>
<dbReference type="InterPro" id="IPR004358">
    <property type="entry name" value="Sig_transdc_His_kin-like_C"/>
</dbReference>
<dbReference type="PROSITE" id="PS50112">
    <property type="entry name" value="PAS"/>
    <property type="match status" value="1"/>
</dbReference>
<dbReference type="Pfam" id="PF00512">
    <property type="entry name" value="HisKA"/>
    <property type="match status" value="1"/>
</dbReference>
<comment type="catalytic activity">
    <reaction evidence="1">
        <text>ATP + protein L-histidine = ADP + protein N-phospho-L-histidine.</text>
        <dbReference type="EC" id="2.7.13.3"/>
    </reaction>
</comment>
<dbReference type="SUPFAM" id="SSF55874">
    <property type="entry name" value="ATPase domain of HSP90 chaperone/DNA topoisomerase II/histidine kinase"/>
    <property type="match status" value="1"/>
</dbReference>
<dbReference type="SUPFAM" id="SSF47384">
    <property type="entry name" value="Homodimeric domain of signal transducing histidine kinase"/>
    <property type="match status" value="1"/>
</dbReference>
<dbReference type="SMART" id="SM00387">
    <property type="entry name" value="HATPase_c"/>
    <property type="match status" value="1"/>
</dbReference>
<evidence type="ECO:0000259" key="7">
    <source>
        <dbReference type="PROSITE" id="PS50112"/>
    </source>
</evidence>
<dbReference type="Gene3D" id="1.10.287.130">
    <property type="match status" value="1"/>
</dbReference>